<organism evidence="1 2">
    <name type="scientific">Cohnella faecalis</name>
    <dbReference type="NCBI Taxonomy" id="2315694"/>
    <lineage>
        <taxon>Bacteria</taxon>
        <taxon>Bacillati</taxon>
        <taxon>Bacillota</taxon>
        <taxon>Bacilli</taxon>
        <taxon>Bacillales</taxon>
        <taxon>Paenibacillaceae</taxon>
        <taxon>Cohnella</taxon>
    </lineage>
</organism>
<reference evidence="1 2" key="1">
    <citation type="submission" date="2018-09" db="EMBL/GenBank/DDBJ databases">
        <title>Cohnella cavernae sp. nov., isolated from a karst cave.</title>
        <authorList>
            <person name="Zhu H."/>
        </authorList>
    </citation>
    <scope>NUCLEOTIDE SEQUENCE [LARGE SCALE GENOMIC DNA]</scope>
    <source>
        <strain evidence="1 2">K2E09-144</strain>
    </source>
</reference>
<dbReference type="Proteomes" id="UP000266340">
    <property type="component" value="Unassembled WGS sequence"/>
</dbReference>
<evidence type="ECO:0000313" key="2">
    <source>
        <dbReference type="Proteomes" id="UP000266340"/>
    </source>
</evidence>
<proteinExistence type="predicted"/>
<sequence>MLDIIFNESSININKKGAVTGEIYFNVDNEYFPGYNWSDFIVVILTWWNKSINQLELSPVGVAVNFSFMDGPFNIRGEKKENDSVTLEFIKRNASGENISISIDMSILELKRLIQKVSRNVLNVINTTNSVFNDDIEELKKIVS</sequence>
<keyword evidence="2" id="KW-1185">Reference proteome</keyword>
<dbReference type="OrthoDB" id="2621377at2"/>
<gene>
    <name evidence="1" type="ORF">D3H35_08185</name>
</gene>
<protein>
    <submittedName>
        <fullName evidence="1">Uncharacterized protein</fullName>
    </submittedName>
</protein>
<comment type="caution">
    <text evidence="1">The sequence shown here is derived from an EMBL/GenBank/DDBJ whole genome shotgun (WGS) entry which is preliminary data.</text>
</comment>
<dbReference type="AlphaFoldDB" id="A0A398CMU5"/>
<accession>A0A398CMU5</accession>
<evidence type="ECO:0000313" key="1">
    <source>
        <dbReference type="EMBL" id="RIE03933.1"/>
    </source>
</evidence>
<dbReference type="RefSeq" id="WP_119148610.1">
    <property type="nucleotide sequence ID" value="NZ_JBHSOV010000006.1"/>
</dbReference>
<dbReference type="EMBL" id="QXJM01000029">
    <property type="protein sequence ID" value="RIE03933.1"/>
    <property type="molecule type" value="Genomic_DNA"/>
</dbReference>
<name>A0A398CMU5_9BACL</name>